<keyword evidence="1" id="KW-0812">Transmembrane</keyword>
<feature type="transmembrane region" description="Helical" evidence="1">
    <location>
        <begin position="12"/>
        <end position="31"/>
    </location>
</feature>
<dbReference type="EMBL" id="ACCF01000004">
    <property type="protein sequence ID" value="EEF69756.1"/>
    <property type="molecule type" value="Genomic_DNA"/>
</dbReference>
<sequence>RHSRPSSLGRISLIYGGYALINTFVVTMAGYSPLIQYGLLEVSGQTAQLPAASAAILSAAYATLGPLELVLALIELVVVFLILAQLFRRLFADNSVKRLAEFGLGLFILMVIQYGKWGMLVSFIAYGMELAGLLAVNQRKTGKHRSPQTSF</sequence>
<proteinExistence type="predicted"/>
<dbReference type="AlphaFoldDB" id="B9Y2R4"/>
<feature type="transmembrane region" description="Helical" evidence="1">
    <location>
        <begin position="69"/>
        <end position="87"/>
    </location>
</feature>
<organism evidence="2 3">
    <name type="scientific">Holdemania filiformis DSM 12042</name>
    <dbReference type="NCBI Taxonomy" id="545696"/>
    <lineage>
        <taxon>Bacteria</taxon>
        <taxon>Bacillati</taxon>
        <taxon>Bacillota</taxon>
        <taxon>Erysipelotrichia</taxon>
        <taxon>Erysipelotrichales</taxon>
        <taxon>Erysipelotrichaceae</taxon>
        <taxon>Holdemania</taxon>
    </lineage>
</organism>
<dbReference type="HOGENOM" id="CLU_1726147_0_0_9"/>
<dbReference type="RefSeq" id="WP_006057306.1">
    <property type="nucleotide sequence ID" value="NZ_GG657551.1"/>
</dbReference>
<protein>
    <submittedName>
        <fullName evidence="2">Uncharacterized protein</fullName>
    </submittedName>
</protein>
<keyword evidence="1" id="KW-0472">Membrane</keyword>
<evidence type="ECO:0000256" key="1">
    <source>
        <dbReference type="SAM" id="Phobius"/>
    </source>
</evidence>
<gene>
    <name evidence="2" type="ORF">HOLDEFILI_00089</name>
</gene>
<dbReference type="Proteomes" id="UP000005950">
    <property type="component" value="Unassembled WGS sequence"/>
</dbReference>
<accession>B9Y2R4</accession>
<evidence type="ECO:0000313" key="3">
    <source>
        <dbReference type="Proteomes" id="UP000005950"/>
    </source>
</evidence>
<dbReference type="STRING" id="545696.HOLDEFILI_00089"/>
<feature type="non-terminal residue" evidence="2">
    <location>
        <position position="1"/>
    </location>
</feature>
<evidence type="ECO:0000313" key="2">
    <source>
        <dbReference type="EMBL" id="EEF69756.1"/>
    </source>
</evidence>
<reference evidence="2 3" key="1">
    <citation type="submission" date="2008-12" db="EMBL/GenBank/DDBJ databases">
        <authorList>
            <person name="Fulton L."/>
            <person name="Clifton S."/>
            <person name="Fulton B."/>
            <person name="Xu J."/>
            <person name="Minx P."/>
            <person name="Pepin K.H."/>
            <person name="Johnson M."/>
            <person name="Bhonagiri V."/>
            <person name="Nash W.E."/>
            <person name="Mardis E.R."/>
            <person name="Wilson R.K."/>
        </authorList>
    </citation>
    <scope>NUCLEOTIDE SEQUENCE [LARGE SCALE GENOMIC DNA]</scope>
    <source>
        <strain evidence="2 3">DSM 12042</strain>
    </source>
</reference>
<name>B9Y2R4_9FIRM</name>
<comment type="caution">
    <text evidence="2">The sequence shown here is derived from an EMBL/GenBank/DDBJ whole genome shotgun (WGS) entry which is preliminary data.</text>
</comment>
<keyword evidence="1" id="KW-1133">Transmembrane helix</keyword>
<reference evidence="2 3" key="2">
    <citation type="submission" date="2009-02" db="EMBL/GenBank/DDBJ databases">
        <title>Draft genome sequence of Holdemania filiformis DSM 12042.</title>
        <authorList>
            <person name="Sudarsanam P."/>
            <person name="Ley R."/>
            <person name="Guruge J."/>
            <person name="Turnbaugh P.J."/>
            <person name="Mahowald M."/>
            <person name="Liep D."/>
            <person name="Gordon J."/>
        </authorList>
    </citation>
    <scope>NUCLEOTIDE SEQUENCE [LARGE SCALE GENOMIC DNA]</scope>
    <source>
        <strain evidence="2 3">DSM 12042</strain>
    </source>
</reference>